<feature type="signal peptide" evidence="1">
    <location>
        <begin position="1"/>
        <end position="24"/>
    </location>
</feature>
<evidence type="ECO:0000313" key="3">
    <source>
        <dbReference type="Proteomes" id="UP001208570"/>
    </source>
</evidence>
<keyword evidence="1" id="KW-0732">Signal</keyword>
<accession>A0AAD9N7T0</accession>
<dbReference type="AlphaFoldDB" id="A0AAD9N7T0"/>
<proteinExistence type="predicted"/>
<sequence length="421" mass="47436">MKEDIFVGYLQVAIFASLTALSSGAGFSSRGCSGQEAQLNCPSEYYIKIISAVAGFGSSGASCTGTAKCLTDYLDESLNEVNGSLREYAIRRCNDQHTCQILVQDYWQLESIYCDNNVYNITYLDLTYYCSGRPRVSSKEWGQQLKKHDCRHEFYSWEQTTSENQMNGALWVLEKAWKMYTKVLQKKEFESTLRSCPGQEARFYCRSGYRIESISIVGGFHPTPISCRGTAYCKTSYVRGALVEYDGNISAFAIDECKHKQTCHISIVQSWQSSPSYCYNNAYDISYVEVEYTCSPMPRYNVKSCSGEAARLRCRPGLYVDVTYAVGGFAPSGTTCTNTARCTTPFVRATLGELSGDLRTLAVNKCKHKQTCDVMVENSWKSVPAYCNNNEYNINYLKLEYVCSPLPITMFQYVFSSLTRV</sequence>
<feature type="chain" id="PRO_5041920180" evidence="1">
    <location>
        <begin position="25"/>
        <end position="421"/>
    </location>
</feature>
<organism evidence="2 3">
    <name type="scientific">Paralvinella palmiformis</name>
    <dbReference type="NCBI Taxonomy" id="53620"/>
    <lineage>
        <taxon>Eukaryota</taxon>
        <taxon>Metazoa</taxon>
        <taxon>Spiralia</taxon>
        <taxon>Lophotrochozoa</taxon>
        <taxon>Annelida</taxon>
        <taxon>Polychaeta</taxon>
        <taxon>Sedentaria</taxon>
        <taxon>Canalipalpata</taxon>
        <taxon>Terebellida</taxon>
        <taxon>Terebelliformia</taxon>
        <taxon>Alvinellidae</taxon>
        <taxon>Paralvinella</taxon>
    </lineage>
</organism>
<dbReference type="InterPro" id="IPR043159">
    <property type="entry name" value="Lectin_gal-bd_sf"/>
</dbReference>
<gene>
    <name evidence="2" type="ORF">LSH36_194g00011</name>
</gene>
<evidence type="ECO:0000256" key="1">
    <source>
        <dbReference type="SAM" id="SignalP"/>
    </source>
</evidence>
<protein>
    <submittedName>
        <fullName evidence="2">Uncharacterized protein</fullName>
    </submittedName>
</protein>
<evidence type="ECO:0000313" key="2">
    <source>
        <dbReference type="EMBL" id="KAK2157254.1"/>
    </source>
</evidence>
<name>A0AAD9N7T0_9ANNE</name>
<dbReference type="CDD" id="cd22823">
    <property type="entry name" value="Gal_Rha_Lectin"/>
    <property type="match status" value="2"/>
</dbReference>
<comment type="caution">
    <text evidence="2">The sequence shown here is derived from an EMBL/GenBank/DDBJ whole genome shotgun (WGS) entry which is preliminary data.</text>
</comment>
<dbReference type="Proteomes" id="UP001208570">
    <property type="component" value="Unassembled WGS sequence"/>
</dbReference>
<dbReference type="EMBL" id="JAODUP010000194">
    <property type="protein sequence ID" value="KAK2157254.1"/>
    <property type="molecule type" value="Genomic_DNA"/>
</dbReference>
<dbReference type="Gene3D" id="2.60.120.740">
    <property type="match status" value="2"/>
</dbReference>
<keyword evidence="3" id="KW-1185">Reference proteome</keyword>
<reference evidence="2" key="1">
    <citation type="journal article" date="2023" name="Mol. Biol. Evol.">
        <title>Third-Generation Sequencing Reveals the Adaptive Role of the Epigenome in Three Deep-Sea Polychaetes.</title>
        <authorList>
            <person name="Perez M."/>
            <person name="Aroh O."/>
            <person name="Sun Y."/>
            <person name="Lan Y."/>
            <person name="Juniper S.K."/>
            <person name="Young C.R."/>
            <person name="Angers B."/>
            <person name="Qian P.Y."/>
        </authorList>
    </citation>
    <scope>NUCLEOTIDE SEQUENCE</scope>
    <source>
        <strain evidence="2">P08H-3</strain>
    </source>
</reference>